<keyword evidence="2" id="KW-0472">Membrane</keyword>
<feature type="transmembrane region" description="Helical" evidence="2">
    <location>
        <begin position="99"/>
        <end position="122"/>
    </location>
</feature>
<keyword evidence="4" id="KW-1185">Reference proteome</keyword>
<dbReference type="RefSeq" id="WP_058593486.1">
    <property type="nucleotide sequence ID" value="NZ_LDRK01000022.1"/>
</dbReference>
<protein>
    <recommendedName>
        <fullName evidence="5">PH domain-containing protein</fullName>
    </recommendedName>
</protein>
<evidence type="ECO:0000313" key="4">
    <source>
        <dbReference type="Proteomes" id="UP000070810"/>
    </source>
</evidence>
<keyword evidence="2" id="KW-1133">Transmembrane helix</keyword>
<keyword evidence="2" id="KW-0812">Transmembrane</keyword>
<feature type="transmembrane region" description="Helical" evidence="2">
    <location>
        <begin position="31"/>
        <end position="47"/>
    </location>
</feature>
<dbReference type="AlphaFoldDB" id="A0A147EPX0"/>
<evidence type="ECO:0000256" key="2">
    <source>
        <dbReference type="SAM" id="Phobius"/>
    </source>
</evidence>
<dbReference type="Proteomes" id="UP000070810">
    <property type="component" value="Unassembled WGS sequence"/>
</dbReference>
<name>A0A147EPX0_9MICO</name>
<dbReference type="OrthoDB" id="5060893at2"/>
<accession>A0A147EPX0</accession>
<feature type="transmembrane region" description="Helical" evidence="2">
    <location>
        <begin position="59"/>
        <end position="78"/>
    </location>
</feature>
<reference evidence="3 4" key="1">
    <citation type="journal article" date="2016" name="Front. Microbiol.">
        <title>Genomic Resource of Rice Seed Associated Bacteria.</title>
        <authorList>
            <person name="Midha S."/>
            <person name="Bansal K."/>
            <person name="Sharma S."/>
            <person name="Kumar N."/>
            <person name="Patil P.P."/>
            <person name="Chaudhry V."/>
            <person name="Patil P.B."/>
        </authorList>
    </citation>
    <scope>NUCLEOTIDE SEQUENCE [LARGE SCALE GENOMIC DNA]</scope>
    <source>
        <strain evidence="3 4">NS354</strain>
    </source>
</reference>
<comment type="caution">
    <text evidence="3">The sequence shown here is derived from an EMBL/GenBank/DDBJ whole genome shotgun (WGS) entry which is preliminary data.</text>
</comment>
<dbReference type="PATRIC" id="fig|1079994.3.peg.1085"/>
<evidence type="ECO:0000313" key="3">
    <source>
        <dbReference type="EMBL" id="KTR86428.1"/>
    </source>
</evidence>
<gene>
    <name evidence="3" type="ORF">NS354_04995</name>
</gene>
<evidence type="ECO:0008006" key="5">
    <source>
        <dbReference type="Google" id="ProtNLM"/>
    </source>
</evidence>
<evidence type="ECO:0000256" key="1">
    <source>
        <dbReference type="SAM" id="MobiDB-lite"/>
    </source>
</evidence>
<organism evidence="3 4">
    <name type="scientific">Leucobacter chromiiresistens</name>
    <dbReference type="NCBI Taxonomy" id="1079994"/>
    <lineage>
        <taxon>Bacteria</taxon>
        <taxon>Bacillati</taxon>
        <taxon>Actinomycetota</taxon>
        <taxon>Actinomycetes</taxon>
        <taxon>Micrococcales</taxon>
        <taxon>Microbacteriaceae</taxon>
        <taxon>Leucobacter</taxon>
    </lineage>
</organism>
<feature type="region of interest" description="Disordered" evidence="1">
    <location>
        <begin position="255"/>
        <end position="279"/>
    </location>
</feature>
<dbReference type="EMBL" id="LDRK01000022">
    <property type="protein sequence ID" value="KTR86428.1"/>
    <property type="molecule type" value="Genomic_DNA"/>
</dbReference>
<proteinExistence type="predicted"/>
<sequence length="279" mass="30625">MLVAQVGDQPLLHPRTLGLGGVTWKLLVRRLWVMPVLFFAALAWVLFSEDDWRPMATSLMLMVAALDLLLFVSVRANLRIVWNGFRIRSQGPLHLIGGKYGGSLTVLAGLCLIGVVFADAWLSARFGVPPVFGNGGRRGGPLVFLISGAGCVVAGTIKPFLPTGIKIGEDALRVRKGIIEHTIPWHQLESVSLRPVKRDLTVVLEFQSGPDYSVMPVHVGSNPYYVAELILYYLRHPDRRELLCDPEAAIREVMEVEGPESATGPGGRRSRTARTTDQP</sequence>
<feature type="transmembrane region" description="Helical" evidence="2">
    <location>
        <begin position="142"/>
        <end position="161"/>
    </location>
</feature>